<dbReference type="InterPro" id="IPR008030">
    <property type="entry name" value="NmrA-like"/>
</dbReference>
<organism evidence="2 3">
    <name type="scientific">Liquorilactobacillus hordei</name>
    <dbReference type="NCBI Taxonomy" id="468911"/>
    <lineage>
        <taxon>Bacteria</taxon>
        <taxon>Bacillati</taxon>
        <taxon>Bacillota</taxon>
        <taxon>Bacilli</taxon>
        <taxon>Lactobacillales</taxon>
        <taxon>Lactobacillaceae</taxon>
        <taxon>Liquorilactobacillus</taxon>
    </lineage>
</organism>
<evidence type="ECO:0000313" key="3">
    <source>
        <dbReference type="Proteomes" id="UP000314960"/>
    </source>
</evidence>
<evidence type="ECO:0000259" key="1">
    <source>
        <dbReference type="Pfam" id="PF05368"/>
    </source>
</evidence>
<dbReference type="InterPro" id="IPR052718">
    <property type="entry name" value="NmrA-type_oxidoreductase"/>
</dbReference>
<dbReference type="EMBL" id="CP018176">
    <property type="protein sequence ID" value="AUJ30423.1"/>
    <property type="molecule type" value="Genomic_DNA"/>
</dbReference>
<dbReference type="Gene3D" id="3.40.50.720">
    <property type="entry name" value="NAD(P)-binding Rossmann-like Domain"/>
    <property type="match status" value="1"/>
</dbReference>
<proteinExistence type="predicted"/>
<dbReference type="Proteomes" id="UP000314960">
    <property type="component" value="Chromosome"/>
</dbReference>
<name>A0A3S6QQU4_9LACO</name>
<dbReference type="KEGG" id="lhw:BSQ49_09655"/>
<gene>
    <name evidence="2" type="ORF">BSQ49_09655</name>
</gene>
<dbReference type="RefSeq" id="WP_141054591.1">
    <property type="nucleotide sequence ID" value="NZ_CP018176.1"/>
</dbReference>
<evidence type="ECO:0000313" key="2">
    <source>
        <dbReference type="EMBL" id="AUJ30423.1"/>
    </source>
</evidence>
<dbReference type="SUPFAM" id="SSF51735">
    <property type="entry name" value="NAD(P)-binding Rossmann-fold domains"/>
    <property type="match status" value="1"/>
</dbReference>
<protein>
    <submittedName>
        <fullName evidence="2">NAD(P)-dependent oxidoreductase</fullName>
    </submittedName>
</protein>
<sequence>MKYIITGADGKLVGKAINGMLRYVRGADLILTVPNMKFLSPERKNFFGHIGAQIKEANYNNLSQMADVFSLGDRLYMVSGVEIGKVRRQQHKNAIDAAKQAGVSHLTYTSFLGANRPDYTQYVLEDHRFTENYLTESGLTFNIMRNNLYLDNYLTDLPQLAFAYDNIWRTTAGEGRATFIPKDDSGNVAAALLYGKGTDNTGYDVTGKTAYTEREICQFVSKVSGVPLEYQPLSDEEYYQFMDSIHVPRDYTGDFSQAPFKWVSNDMVTNEGSIAKGQMNIVTSTVTDLTGEQPRTLEDIVDQYTPLWSKWIEK</sequence>
<reference evidence="2 3" key="1">
    <citation type="submission" date="2016-11" db="EMBL/GenBank/DDBJ databases">
        <title>Interaction between Lactobacillus species and yeast in water kefir.</title>
        <authorList>
            <person name="Behr J."/>
            <person name="Xu D."/>
            <person name="Vogel R.F."/>
        </authorList>
    </citation>
    <scope>NUCLEOTIDE SEQUENCE [LARGE SCALE GENOMIC DNA]</scope>
    <source>
        <strain evidence="2 3">TMW 1.1822</strain>
    </source>
</reference>
<accession>A0A3S6QQU4</accession>
<dbReference type="Pfam" id="PF05368">
    <property type="entry name" value="NmrA"/>
    <property type="match status" value="1"/>
</dbReference>
<dbReference type="AlphaFoldDB" id="A0A3S6QQU4"/>
<dbReference type="InterPro" id="IPR036291">
    <property type="entry name" value="NAD(P)-bd_dom_sf"/>
</dbReference>
<dbReference type="Gene3D" id="3.90.25.10">
    <property type="entry name" value="UDP-galactose 4-epimerase, domain 1"/>
    <property type="match status" value="1"/>
</dbReference>
<dbReference type="PANTHER" id="PTHR47129:SF1">
    <property type="entry name" value="NMRA-LIKE DOMAIN-CONTAINING PROTEIN"/>
    <property type="match status" value="1"/>
</dbReference>
<feature type="domain" description="NmrA-like" evidence="1">
    <location>
        <begin position="42"/>
        <end position="255"/>
    </location>
</feature>
<dbReference type="PANTHER" id="PTHR47129">
    <property type="entry name" value="QUINONE OXIDOREDUCTASE 2"/>
    <property type="match status" value="1"/>
</dbReference>